<dbReference type="InterPro" id="IPR029055">
    <property type="entry name" value="Ntn_hydrolases_N"/>
</dbReference>
<feature type="region of interest" description="Disordered" evidence="1">
    <location>
        <begin position="419"/>
        <end position="447"/>
    </location>
</feature>
<dbReference type="AlphaFoldDB" id="A0A8D8PZU8"/>
<feature type="transmembrane region" description="Helical" evidence="2">
    <location>
        <begin position="41"/>
        <end position="61"/>
    </location>
</feature>
<name>A0A8D8PZU8_9HEMI</name>
<dbReference type="PANTHER" id="PTHR11686">
    <property type="entry name" value="GAMMA GLUTAMYL TRANSPEPTIDASE"/>
    <property type="match status" value="1"/>
</dbReference>
<keyword evidence="2" id="KW-0472">Membrane</keyword>
<dbReference type="PRINTS" id="PR01210">
    <property type="entry name" value="GGTRANSPTASE"/>
</dbReference>
<keyword evidence="2" id="KW-0812">Transmembrane</keyword>
<sequence length="535" mass="57671">MGLGTQETSINSTNAGTTSNNQQNELAPLYSSSQDSKDLKIIIFFFITVTTVVTAVLFLQIQYGDYQVVPHGSVASDSERCSMIGADLMKSGGNAVDAAVATTFCISVVSPHLTGIGGGGLMLIYDHKQGQILDSIDFRVQKGINNAVGVPGFVAGLWMAHSQFGKLPWTQVIAPSIELAKDGFEVSRSLMDSKTHVLPNMTHNLALKSWLSGMIEQELITNLPLVNTLELVAQQGGQLFYNATLAPALAKWLPPRFVSSYTPRRGEGARTRFQGYDILVSGAGSGGPYLIDSLPHLNATTPSLVMALSMAFSENHIDAWPVVSGASISATDRNDLFVSVVSGLGSILGSQFLTSGGYLLNNAVENMELSTSLLDGWYVPTLSTPIIMTQAGAVCGRRFVFGAGDVRDGIQTLLSILKNTNSTPPSPLTEHSPPPTSNPDSESFLPRHFTSPEERLLSESIEAPRVRILGPHIAREQWHPYQLSSRELITLQNTFHLNLDIPAPLPYPSSNVIEKISDTIFAYSDSRGSGKPFTF</sequence>
<dbReference type="GO" id="GO:0005886">
    <property type="term" value="C:plasma membrane"/>
    <property type="evidence" value="ECO:0007669"/>
    <property type="project" value="TreeGrafter"/>
</dbReference>
<protein>
    <submittedName>
        <fullName evidence="3">Gamma-glutamyltranspeptidase 2</fullName>
    </submittedName>
</protein>
<dbReference type="GO" id="GO:0036374">
    <property type="term" value="F:glutathione hydrolase activity"/>
    <property type="evidence" value="ECO:0007669"/>
    <property type="project" value="InterPro"/>
</dbReference>
<organism evidence="3">
    <name type="scientific">Cacopsylla melanoneura</name>
    <dbReference type="NCBI Taxonomy" id="428564"/>
    <lineage>
        <taxon>Eukaryota</taxon>
        <taxon>Metazoa</taxon>
        <taxon>Ecdysozoa</taxon>
        <taxon>Arthropoda</taxon>
        <taxon>Hexapoda</taxon>
        <taxon>Insecta</taxon>
        <taxon>Pterygota</taxon>
        <taxon>Neoptera</taxon>
        <taxon>Paraneoptera</taxon>
        <taxon>Hemiptera</taxon>
        <taxon>Sternorrhyncha</taxon>
        <taxon>Psylloidea</taxon>
        <taxon>Psyllidae</taxon>
        <taxon>Psyllinae</taxon>
        <taxon>Cacopsylla</taxon>
    </lineage>
</organism>
<dbReference type="Pfam" id="PF01019">
    <property type="entry name" value="G_glu_transpept"/>
    <property type="match status" value="1"/>
</dbReference>
<feature type="region of interest" description="Disordered" evidence="1">
    <location>
        <begin position="1"/>
        <end position="23"/>
    </location>
</feature>
<feature type="compositionally biased region" description="Pro residues" evidence="1">
    <location>
        <begin position="424"/>
        <end position="437"/>
    </location>
</feature>
<dbReference type="SUPFAM" id="SSF56235">
    <property type="entry name" value="N-terminal nucleophile aminohydrolases (Ntn hydrolases)"/>
    <property type="match status" value="1"/>
</dbReference>
<keyword evidence="2" id="KW-1133">Transmembrane helix</keyword>
<dbReference type="InterPro" id="IPR043137">
    <property type="entry name" value="GGT_ssub_C"/>
</dbReference>
<dbReference type="EMBL" id="HBUF01049825">
    <property type="protein sequence ID" value="CAG6621277.1"/>
    <property type="molecule type" value="Transcribed_RNA"/>
</dbReference>
<proteinExistence type="predicted"/>
<reference evidence="3" key="1">
    <citation type="submission" date="2021-05" db="EMBL/GenBank/DDBJ databases">
        <authorList>
            <person name="Alioto T."/>
            <person name="Alioto T."/>
            <person name="Gomez Garrido J."/>
        </authorList>
    </citation>
    <scope>NUCLEOTIDE SEQUENCE</scope>
</reference>
<dbReference type="Gene3D" id="3.60.20.40">
    <property type="match status" value="1"/>
</dbReference>
<dbReference type="PANTHER" id="PTHR11686:SF9">
    <property type="entry name" value="RE13973P"/>
    <property type="match status" value="1"/>
</dbReference>
<evidence type="ECO:0000256" key="2">
    <source>
        <dbReference type="SAM" id="Phobius"/>
    </source>
</evidence>
<accession>A0A8D8PZU8</accession>
<evidence type="ECO:0000256" key="1">
    <source>
        <dbReference type="SAM" id="MobiDB-lite"/>
    </source>
</evidence>
<dbReference type="InterPro" id="IPR000101">
    <property type="entry name" value="GGT_peptidase"/>
</dbReference>
<dbReference type="GO" id="GO:0006751">
    <property type="term" value="P:glutathione catabolic process"/>
    <property type="evidence" value="ECO:0007669"/>
    <property type="project" value="InterPro"/>
</dbReference>
<evidence type="ECO:0000313" key="3">
    <source>
        <dbReference type="EMBL" id="CAG6621277.1"/>
    </source>
</evidence>